<keyword evidence="1" id="KW-1133">Transmembrane helix</keyword>
<dbReference type="InterPro" id="IPR036259">
    <property type="entry name" value="MFS_trans_sf"/>
</dbReference>
<dbReference type="PANTHER" id="PTHR24002">
    <property type="entry name" value="SOLUTE CARRIER FAMILY 22 MEMBER 18"/>
    <property type="match status" value="1"/>
</dbReference>
<keyword evidence="1" id="KW-0812">Transmembrane</keyword>
<evidence type="ECO:0000256" key="1">
    <source>
        <dbReference type="SAM" id="Phobius"/>
    </source>
</evidence>
<accession>A0A1I7WZ30</accession>
<proteinExistence type="predicted"/>
<reference evidence="3" key="1">
    <citation type="submission" date="2016-11" db="UniProtKB">
        <authorList>
            <consortium name="WormBaseParasite"/>
        </authorList>
    </citation>
    <scope>IDENTIFICATION</scope>
</reference>
<feature type="transmembrane region" description="Helical" evidence="1">
    <location>
        <begin position="35"/>
        <end position="59"/>
    </location>
</feature>
<dbReference type="Proteomes" id="UP000095283">
    <property type="component" value="Unplaced"/>
</dbReference>
<evidence type="ECO:0000313" key="2">
    <source>
        <dbReference type="Proteomes" id="UP000095283"/>
    </source>
</evidence>
<keyword evidence="2" id="KW-1185">Reference proteome</keyword>
<protein>
    <submittedName>
        <fullName evidence="3">MFS domain-containing protein</fullName>
    </submittedName>
</protein>
<dbReference type="WBParaSite" id="Hba_10432">
    <property type="protein sequence ID" value="Hba_10432"/>
    <property type="gene ID" value="Hba_10432"/>
</dbReference>
<name>A0A1I7WZ30_HETBA</name>
<dbReference type="PANTHER" id="PTHR24002:SF3">
    <property type="entry name" value="SOLUTE CARRIER FAMILY 22 MEMBER 18"/>
    <property type="match status" value="1"/>
</dbReference>
<dbReference type="AlphaFoldDB" id="A0A1I7WZ30"/>
<evidence type="ECO:0000313" key="3">
    <source>
        <dbReference type="WBParaSite" id="Hba_10432"/>
    </source>
</evidence>
<sequence>MKLLLGYVQTLFGFYQMCGGPIYGFIIKKFGIRNALYLCYGSTMLSGLLLYNSMVSTLIGVRLIKKFFIVESSIASRIF</sequence>
<keyword evidence="1" id="KW-0472">Membrane</keyword>
<dbReference type="GO" id="GO:0005635">
    <property type="term" value="C:nuclear envelope"/>
    <property type="evidence" value="ECO:0007669"/>
    <property type="project" value="TreeGrafter"/>
</dbReference>
<dbReference type="SUPFAM" id="SSF103473">
    <property type="entry name" value="MFS general substrate transporter"/>
    <property type="match status" value="1"/>
</dbReference>
<organism evidence="2 3">
    <name type="scientific">Heterorhabditis bacteriophora</name>
    <name type="common">Entomopathogenic nematode worm</name>
    <dbReference type="NCBI Taxonomy" id="37862"/>
    <lineage>
        <taxon>Eukaryota</taxon>
        <taxon>Metazoa</taxon>
        <taxon>Ecdysozoa</taxon>
        <taxon>Nematoda</taxon>
        <taxon>Chromadorea</taxon>
        <taxon>Rhabditida</taxon>
        <taxon>Rhabditina</taxon>
        <taxon>Rhabditomorpha</taxon>
        <taxon>Strongyloidea</taxon>
        <taxon>Heterorhabditidae</taxon>
        <taxon>Heterorhabditis</taxon>
    </lineage>
</organism>